<dbReference type="Pfam" id="PF00400">
    <property type="entry name" value="WD40"/>
    <property type="match status" value="1"/>
</dbReference>
<keyword evidence="4" id="KW-1185">Reference proteome</keyword>
<dbReference type="PROSITE" id="PS50294">
    <property type="entry name" value="WD_REPEATS_REGION"/>
    <property type="match status" value="1"/>
</dbReference>
<dbReference type="AlphaFoldDB" id="A0A8S1YQY6"/>
<reference evidence="3" key="1">
    <citation type="submission" date="2021-01" db="EMBL/GenBank/DDBJ databases">
        <authorList>
            <consortium name="Genoscope - CEA"/>
            <person name="William W."/>
        </authorList>
    </citation>
    <scope>NUCLEOTIDE SEQUENCE</scope>
</reference>
<feature type="transmembrane region" description="Helical" evidence="2">
    <location>
        <begin position="65"/>
        <end position="82"/>
    </location>
</feature>
<sequence length="409" mass="48931">MGSDIQRNALLEKFFFLYDNEFREIFSLVLALVLIFFYIIFILNSNNLYPKYNQIKIKRLKEKRLEVFNIGVSFCFIGSLIFLESSEIFQLGLISLINLLQLKLVYNYRKLSDHMFYKWQFKVLYSFLHQALLFTQKKLLIIQMKKLKQNAVGSIYFYFLLKYQLKYPKQLLSKFNITLGCVIKRNRNLINQINSYLINDTIILNQDLYDQTFFTFTLKHKKDVSTLNFFNYNSDFVSGSQSVIIWPLSLISNQKYIQKISGHAKMIQCLALHPSEFLIVSGPSDTTIQFWFNQEQQLNNQTITDHKDSVFDWQQIKKEIEKCLVERINNRHHPFWQVRQTITSNEYNHLIQNHFHFKKVKSQKKNIEYEQIKLIKRILKQISILTLQHQDQQEPIVYYKTCIGLIDLQ</sequence>
<proteinExistence type="predicted"/>
<keyword evidence="2" id="KW-0472">Membrane</keyword>
<evidence type="ECO:0000256" key="1">
    <source>
        <dbReference type="PROSITE-ProRule" id="PRU00221"/>
    </source>
</evidence>
<feature type="repeat" description="WD" evidence="1">
    <location>
        <begin position="260"/>
        <end position="291"/>
    </location>
</feature>
<evidence type="ECO:0000313" key="4">
    <source>
        <dbReference type="Proteomes" id="UP000683925"/>
    </source>
</evidence>
<protein>
    <recommendedName>
        <fullName evidence="5">Transmembrane protein</fullName>
    </recommendedName>
</protein>
<dbReference type="PROSITE" id="PS50082">
    <property type="entry name" value="WD_REPEATS_2"/>
    <property type="match status" value="1"/>
</dbReference>
<name>A0A8S1YQY6_PAROT</name>
<keyword evidence="2" id="KW-1133">Transmembrane helix</keyword>
<evidence type="ECO:0000313" key="3">
    <source>
        <dbReference type="EMBL" id="CAD8214682.1"/>
    </source>
</evidence>
<gene>
    <name evidence="3" type="ORF">POCTA_138.1.T1860003</name>
</gene>
<keyword evidence="2" id="KW-0812">Transmembrane</keyword>
<keyword evidence="1" id="KW-0853">WD repeat</keyword>
<comment type="caution">
    <text evidence="3">The sequence shown here is derived from an EMBL/GenBank/DDBJ whole genome shotgun (WGS) entry which is preliminary data.</text>
</comment>
<dbReference type="EMBL" id="CAJJDP010000190">
    <property type="protein sequence ID" value="CAD8214682.1"/>
    <property type="molecule type" value="Genomic_DNA"/>
</dbReference>
<accession>A0A8S1YQY6</accession>
<evidence type="ECO:0008006" key="5">
    <source>
        <dbReference type="Google" id="ProtNLM"/>
    </source>
</evidence>
<dbReference type="Proteomes" id="UP000683925">
    <property type="component" value="Unassembled WGS sequence"/>
</dbReference>
<dbReference type="OrthoDB" id="5980302at2759"/>
<organism evidence="3 4">
    <name type="scientific">Paramecium octaurelia</name>
    <dbReference type="NCBI Taxonomy" id="43137"/>
    <lineage>
        <taxon>Eukaryota</taxon>
        <taxon>Sar</taxon>
        <taxon>Alveolata</taxon>
        <taxon>Ciliophora</taxon>
        <taxon>Intramacronucleata</taxon>
        <taxon>Oligohymenophorea</taxon>
        <taxon>Peniculida</taxon>
        <taxon>Parameciidae</taxon>
        <taxon>Paramecium</taxon>
    </lineage>
</organism>
<feature type="transmembrane region" description="Helical" evidence="2">
    <location>
        <begin position="25"/>
        <end position="44"/>
    </location>
</feature>
<evidence type="ECO:0000256" key="2">
    <source>
        <dbReference type="SAM" id="Phobius"/>
    </source>
</evidence>
<dbReference type="InterPro" id="IPR001680">
    <property type="entry name" value="WD40_rpt"/>
</dbReference>
<dbReference type="SMART" id="SM00320">
    <property type="entry name" value="WD40"/>
    <property type="match status" value="2"/>
</dbReference>